<proteinExistence type="predicted"/>
<dbReference type="AlphaFoldDB" id="A0A1Y1S8A5"/>
<dbReference type="Proteomes" id="UP000192639">
    <property type="component" value="Unassembled WGS sequence"/>
</dbReference>
<protein>
    <submittedName>
        <fullName evidence="1">Uncharacterized protein</fullName>
    </submittedName>
</protein>
<accession>A0A1Y1S8A5</accession>
<dbReference type="EMBL" id="LWDP01000021">
    <property type="protein sequence ID" value="ORD94418.1"/>
    <property type="molecule type" value="Genomic_DNA"/>
</dbReference>
<reference evidence="1 2" key="1">
    <citation type="journal article" date="2017" name="Environ. Microbiol.">
        <title>Decay of the glycolytic pathway and adaptation to intranuclear parasitism within Enterocytozoonidae microsporidia.</title>
        <authorList>
            <person name="Wiredu Boakye D."/>
            <person name="Jaroenlak P."/>
            <person name="Prachumwat A."/>
            <person name="Williams T.A."/>
            <person name="Bateman K.S."/>
            <person name="Itsathitphaisarn O."/>
            <person name="Sritunyalucksana K."/>
            <person name="Paszkiewicz K.H."/>
            <person name="Moore K.A."/>
            <person name="Stentiford G.D."/>
            <person name="Williams B.A."/>
        </authorList>
    </citation>
    <scope>NUCLEOTIDE SEQUENCE [LARGE SCALE GENOMIC DNA]</scope>
    <source>
        <strain evidence="1 2">GB1</strain>
    </source>
</reference>
<organism evidence="1 2">
    <name type="scientific">Enterospora canceri</name>
    <dbReference type="NCBI Taxonomy" id="1081671"/>
    <lineage>
        <taxon>Eukaryota</taxon>
        <taxon>Fungi</taxon>
        <taxon>Fungi incertae sedis</taxon>
        <taxon>Microsporidia</taxon>
        <taxon>Enterocytozoonidae</taxon>
        <taxon>Enterospora</taxon>
    </lineage>
</organism>
<evidence type="ECO:0000313" key="2">
    <source>
        <dbReference type="Proteomes" id="UP000192639"/>
    </source>
</evidence>
<dbReference type="Gene3D" id="1.25.40.10">
    <property type="entry name" value="Tetratricopeptide repeat domain"/>
    <property type="match status" value="1"/>
</dbReference>
<dbReference type="InterPro" id="IPR011990">
    <property type="entry name" value="TPR-like_helical_dom_sf"/>
</dbReference>
<gene>
    <name evidence="1" type="ORF">ECANGB1_733</name>
</gene>
<comment type="caution">
    <text evidence="1">The sequence shown here is derived from an EMBL/GenBank/DDBJ whole genome shotgun (WGS) entry which is preliminary data.</text>
</comment>
<name>A0A1Y1S8A5_9MICR</name>
<evidence type="ECO:0000313" key="1">
    <source>
        <dbReference type="EMBL" id="ORD94418.1"/>
    </source>
</evidence>
<dbReference type="VEuPathDB" id="MicrosporidiaDB:ECANGB1_733"/>
<keyword evidence="2" id="KW-1185">Reference proteome</keyword>
<sequence>MSLDNIKKYFEVRRFAMDEDDYSKLMGLVDALGEGLDKKEADSNVLKDEGDKLVENGKLFDGLDKYQNGLEICPLNKLILLHRAGVYGQISKKLKNCDNCICGDKPKEEAKKFEYKSFYDLVEDKKLCYHQKVNLFNKCAINDSIRGLHVDPFDARFYVKLIEIHEDDSKAQEYYLREGLRIAPENDELMKLKEIILKE</sequence>